<evidence type="ECO:0000259" key="1">
    <source>
        <dbReference type="Pfam" id="PF13622"/>
    </source>
</evidence>
<keyword evidence="4" id="KW-1185">Reference proteome</keyword>
<dbReference type="EMBL" id="CP027792">
    <property type="protein sequence ID" value="AVP58831.1"/>
    <property type="molecule type" value="Genomic_DNA"/>
</dbReference>
<dbReference type="InterPro" id="IPR049450">
    <property type="entry name" value="ACOT8-like_C"/>
</dbReference>
<gene>
    <name evidence="3" type="ORF">C7H73_14910</name>
</gene>
<dbReference type="Pfam" id="PF20789">
    <property type="entry name" value="4HBT_3C"/>
    <property type="match status" value="1"/>
</dbReference>
<name>A0A2P1NP48_9BURK</name>
<dbReference type="AlphaFoldDB" id="A0A2P1NP48"/>
<dbReference type="RefSeq" id="WP_106847379.1">
    <property type="nucleotide sequence ID" value="NZ_CP027792.1"/>
</dbReference>
<accession>A0A2P1NP48</accession>
<reference evidence="4" key="1">
    <citation type="submission" date="2018-03" db="EMBL/GenBank/DDBJ databases">
        <title>Genome sequencing of Melaminivora sp. strain SC2-7.</title>
        <authorList>
            <person name="Kim S.-J."/>
            <person name="Heo J."/>
            <person name="Ahn J.-H."/>
            <person name="Kwon S.-W."/>
        </authorList>
    </citation>
    <scope>NUCLEOTIDE SEQUENCE [LARGE SCALE GENOMIC DNA]</scope>
    <source>
        <strain evidence="4">SC2-7</strain>
    </source>
</reference>
<proteinExistence type="predicted"/>
<dbReference type="PANTHER" id="PTHR38110">
    <property type="entry name" value="CHROMOSOME 23, WHOLE GENOME SHOTGUN SEQUENCE"/>
    <property type="match status" value="1"/>
</dbReference>
<dbReference type="OrthoDB" id="4370297at2"/>
<dbReference type="PANTHER" id="PTHR38110:SF1">
    <property type="entry name" value="THIOESTERASE DOMAIN-CONTAINING PROTEIN"/>
    <property type="match status" value="1"/>
</dbReference>
<evidence type="ECO:0000259" key="2">
    <source>
        <dbReference type="Pfam" id="PF20789"/>
    </source>
</evidence>
<feature type="domain" description="Acyl-CoA thioesterase-like N-terminal HotDog" evidence="1">
    <location>
        <begin position="34"/>
        <end position="120"/>
    </location>
</feature>
<dbReference type="Proteomes" id="UP000241829">
    <property type="component" value="Chromosome"/>
</dbReference>
<feature type="domain" description="Acyl-CoA thioesterase-like C-terminal" evidence="2">
    <location>
        <begin position="146"/>
        <end position="280"/>
    </location>
</feature>
<dbReference type="Pfam" id="PF13622">
    <property type="entry name" value="4HBT_3"/>
    <property type="match status" value="1"/>
</dbReference>
<dbReference type="InterPro" id="IPR029069">
    <property type="entry name" value="HotDog_dom_sf"/>
</dbReference>
<sequence length="283" mass="30606">MTDINTTTRDDAHPLDEALALQPGAPGHYSGRSTPAYWNMVGPFGGVTAATLLAAVLRHPQVLGEPLSLTVNYAAAIGEGDFTVQAVPVRTNRSTQHWTVSVLQPPAPGAEPQVTTTATVVTAVRRETWSAADMALPAVPAPARCPQVGPLFPVQWLRRYEMRPVGGALPPEWDGREADSLSQLWMRDAPARPLDFPALAAMADIFFPRVWLRRARQVPAGTVSITVYFHAGAPLLAATGTGYVLGQARAQEFRNGFFDQTAQLWNEAGALLATSHQIVYYKE</sequence>
<organism evidence="3 4">
    <name type="scientific">Pulveribacter suum</name>
    <dbReference type="NCBI Taxonomy" id="2116657"/>
    <lineage>
        <taxon>Bacteria</taxon>
        <taxon>Pseudomonadati</taxon>
        <taxon>Pseudomonadota</taxon>
        <taxon>Betaproteobacteria</taxon>
        <taxon>Burkholderiales</taxon>
        <taxon>Comamonadaceae</taxon>
        <taxon>Pulveribacter</taxon>
    </lineage>
</organism>
<dbReference type="InterPro" id="IPR049449">
    <property type="entry name" value="TesB_ACOT8-like_N"/>
</dbReference>
<evidence type="ECO:0000313" key="3">
    <source>
        <dbReference type="EMBL" id="AVP58831.1"/>
    </source>
</evidence>
<dbReference type="InterPro" id="IPR052389">
    <property type="entry name" value="Sec_Metab_Biosynth-Assoc"/>
</dbReference>
<dbReference type="SUPFAM" id="SSF54637">
    <property type="entry name" value="Thioesterase/thiol ester dehydrase-isomerase"/>
    <property type="match status" value="2"/>
</dbReference>
<dbReference type="Gene3D" id="2.40.160.210">
    <property type="entry name" value="Acyl-CoA thioesterase, double hotdog domain"/>
    <property type="match status" value="1"/>
</dbReference>
<dbReference type="InterPro" id="IPR042171">
    <property type="entry name" value="Acyl-CoA_hotdog"/>
</dbReference>
<dbReference type="KEGG" id="melm:C7H73_14910"/>
<protein>
    <submittedName>
        <fullName evidence="3">Acyl-CoA thioesterase</fullName>
    </submittedName>
</protein>
<evidence type="ECO:0000313" key="4">
    <source>
        <dbReference type="Proteomes" id="UP000241829"/>
    </source>
</evidence>